<dbReference type="Proteomes" id="UP001501570">
    <property type="component" value="Unassembled WGS sequence"/>
</dbReference>
<dbReference type="SUPFAM" id="SSF56281">
    <property type="entry name" value="Metallo-hydrolase/oxidoreductase"/>
    <property type="match status" value="1"/>
</dbReference>
<keyword evidence="4" id="KW-1185">Reference proteome</keyword>
<dbReference type="EMBL" id="BAABJQ010000013">
    <property type="protein sequence ID" value="GAA5190236.1"/>
    <property type="molecule type" value="Genomic_DNA"/>
</dbReference>
<reference evidence="4" key="1">
    <citation type="journal article" date="2019" name="Int. J. Syst. Evol. Microbiol.">
        <title>The Global Catalogue of Microorganisms (GCM) 10K type strain sequencing project: providing services to taxonomists for standard genome sequencing and annotation.</title>
        <authorList>
            <consortium name="The Broad Institute Genomics Platform"/>
            <consortium name="The Broad Institute Genome Sequencing Center for Infectious Disease"/>
            <person name="Wu L."/>
            <person name="Ma J."/>
        </authorList>
    </citation>
    <scope>NUCLEOTIDE SEQUENCE [LARGE SCALE GENOMIC DNA]</scope>
    <source>
        <strain evidence="4">JCM 18304</strain>
    </source>
</reference>
<accession>A0ABP9S2X4</accession>
<evidence type="ECO:0000259" key="2">
    <source>
        <dbReference type="SMART" id="SM00849"/>
    </source>
</evidence>
<feature type="compositionally biased region" description="Low complexity" evidence="1">
    <location>
        <begin position="13"/>
        <end position="26"/>
    </location>
</feature>
<dbReference type="PANTHER" id="PTHR42951:SF4">
    <property type="entry name" value="ACYL-COENZYME A THIOESTERASE MBLAC2"/>
    <property type="match status" value="1"/>
</dbReference>
<feature type="region of interest" description="Disordered" evidence="1">
    <location>
        <begin position="1"/>
        <end position="26"/>
    </location>
</feature>
<dbReference type="CDD" id="cd16282">
    <property type="entry name" value="metallo-hydrolase-like_MBL-fold"/>
    <property type="match status" value="1"/>
</dbReference>
<dbReference type="RefSeq" id="WP_345632519.1">
    <property type="nucleotide sequence ID" value="NZ_BAABJQ010000013.1"/>
</dbReference>
<protein>
    <recommendedName>
        <fullName evidence="2">Metallo-beta-lactamase domain-containing protein</fullName>
    </recommendedName>
</protein>
<organism evidence="3 4">
    <name type="scientific">Rugosimonospora acidiphila</name>
    <dbReference type="NCBI Taxonomy" id="556531"/>
    <lineage>
        <taxon>Bacteria</taxon>
        <taxon>Bacillati</taxon>
        <taxon>Actinomycetota</taxon>
        <taxon>Actinomycetes</taxon>
        <taxon>Micromonosporales</taxon>
        <taxon>Micromonosporaceae</taxon>
        <taxon>Rugosimonospora</taxon>
    </lineage>
</organism>
<dbReference type="Pfam" id="PF00753">
    <property type="entry name" value="Lactamase_B"/>
    <property type="match status" value="1"/>
</dbReference>
<comment type="caution">
    <text evidence="3">The sequence shown here is derived from an EMBL/GenBank/DDBJ whole genome shotgun (WGS) entry which is preliminary data.</text>
</comment>
<evidence type="ECO:0000256" key="1">
    <source>
        <dbReference type="SAM" id="MobiDB-lite"/>
    </source>
</evidence>
<dbReference type="SMART" id="SM00849">
    <property type="entry name" value="Lactamase_B"/>
    <property type="match status" value="1"/>
</dbReference>
<sequence>MTGEAHDPSGRPGAATAIGERTGGARAAGAAGTLEGTGLTRVALGPGAFAYLGEHGMPNAVTVEGRDGVLVIDSLFTPRHATQLMGLLRATTDKPVVALVNTHFHGDHTLGNAAIPTDRVIAHRSVRERLSTGGAAYRELLCCVRPDLAPEIGELEFVLPTELVDDALDLDLGGLSVEIRHAGRHAHTAGDLTVYLPHLDVLVASDLVFNGILPVARDADLDGWLAVLAQLRASFQGAVLVPGHGPIGGPELLARQEAVLRTVIDAVSRHRGSRAAARAAALEEVGSLAHAGERIDAYLDLILSSEAN</sequence>
<dbReference type="InterPro" id="IPR036866">
    <property type="entry name" value="RibonucZ/Hydroxyglut_hydro"/>
</dbReference>
<dbReference type="InterPro" id="IPR050855">
    <property type="entry name" value="NDM-1-like"/>
</dbReference>
<dbReference type="PANTHER" id="PTHR42951">
    <property type="entry name" value="METALLO-BETA-LACTAMASE DOMAIN-CONTAINING"/>
    <property type="match status" value="1"/>
</dbReference>
<feature type="domain" description="Metallo-beta-lactamase" evidence="2">
    <location>
        <begin position="57"/>
        <end position="244"/>
    </location>
</feature>
<name>A0ABP9S2X4_9ACTN</name>
<dbReference type="Gene3D" id="3.60.15.10">
    <property type="entry name" value="Ribonuclease Z/Hydroxyacylglutathione hydrolase-like"/>
    <property type="match status" value="1"/>
</dbReference>
<dbReference type="InterPro" id="IPR001279">
    <property type="entry name" value="Metallo-B-lactamas"/>
</dbReference>
<proteinExistence type="predicted"/>
<evidence type="ECO:0000313" key="4">
    <source>
        <dbReference type="Proteomes" id="UP001501570"/>
    </source>
</evidence>
<gene>
    <name evidence="3" type="ORF">GCM10023322_44960</name>
</gene>
<evidence type="ECO:0000313" key="3">
    <source>
        <dbReference type="EMBL" id="GAA5190236.1"/>
    </source>
</evidence>